<sequence>MKVMHRIADQGFATEKETGNSSPEKASPLGTTPSETLDKRS</sequence>
<protein>
    <submittedName>
        <fullName evidence="2">Uncharacterized protein</fullName>
    </submittedName>
</protein>
<feature type="compositionally biased region" description="Polar residues" evidence="1">
    <location>
        <begin position="19"/>
        <end position="35"/>
    </location>
</feature>
<reference evidence="3" key="1">
    <citation type="submission" date="2016-10" db="EMBL/GenBank/DDBJ databases">
        <authorList>
            <person name="Varghese N."/>
            <person name="Submissions S."/>
        </authorList>
    </citation>
    <scope>NUCLEOTIDE SEQUENCE [LARGE SCALE GENOMIC DNA]</scope>
    <source>
        <strain evidence="3">DSM 46732</strain>
    </source>
</reference>
<dbReference type="EMBL" id="FNJR01000031">
    <property type="protein sequence ID" value="SDP97478.1"/>
    <property type="molecule type" value="Genomic_DNA"/>
</dbReference>
<gene>
    <name evidence="2" type="ORF">SAMN04487905_1311</name>
</gene>
<evidence type="ECO:0000256" key="1">
    <source>
        <dbReference type="SAM" id="MobiDB-lite"/>
    </source>
</evidence>
<feature type="non-terminal residue" evidence="2">
    <location>
        <position position="41"/>
    </location>
</feature>
<dbReference type="STRING" id="405564.SAMN04487905_1311"/>
<organism evidence="2 3">
    <name type="scientific">Actinopolyspora xinjiangensis</name>
    <dbReference type="NCBI Taxonomy" id="405564"/>
    <lineage>
        <taxon>Bacteria</taxon>
        <taxon>Bacillati</taxon>
        <taxon>Actinomycetota</taxon>
        <taxon>Actinomycetes</taxon>
        <taxon>Actinopolysporales</taxon>
        <taxon>Actinopolysporaceae</taxon>
        <taxon>Actinopolyspora</taxon>
    </lineage>
</organism>
<evidence type="ECO:0000313" key="3">
    <source>
        <dbReference type="Proteomes" id="UP000199497"/>
    </source>
</evidence>
<proteinExistence type="predicted"/>
<evidence type="ECO:0000313" key="2">
    <source>
        <dbReference type="EMBL" id="SDP97478.1"/>
    </source>
</evidence>
<dbReference type="Proteomes" id="UP000199497">
    <property type="component" value="Unassembled WGS sequence"/>
</dbReference>
<keyword evidence="3" id="KW-1185">Reference proteome</keyword>
<name>A0A1H0X3E1_9ACTN</name>
<accession>A0A1H0X3E1</accession>
<feature type="region of interest" description="Disordered" evidence="1">
    <location>
        <begin position="1"/>
        <end position="41"/>
    </location>
</feature>
<dbReference type="AlphaFoldDB" id="A0A1H0X3E1"/>